<evidence type="ECO:0000256" key="1">
    <source>
        <dbReference type="ARBA" id="ARBA00023015"/>
    </source>
</evidence>
<reference evidence="4 5" key="1">
    <citation type="submission" date="2016-11" db="EMBL/GenBank/DDBJ databases">
        <authorList>
            <person name="Jaros S."/>
            <person name="Januszkiewicz K."/>
            <person name="Wedrychowicz H."/>
        </authorList>
    </citation>
    <scope>NUCLEOTIDE SEQUENCE [LARGE SCALE GENOMIC DNA]</scope>
    <source>
        <strain evidence="4 5">DSM 27621</strain>
    </source>
</reference>
<evidence type="ECO:0000256" key="2">
    <source>
        <dbReference type="ARBA" id="ARBA00023163"/>
    </source>
</evidence>
<dbReference type="Proteomes" id="UP000184069">
    <property type="component" value="Unassembled WGS sequence"/>
</dbReference>
<dbReference type="GO" id="GO:0043565">
    <property type="term" value="F:sequence-specific DNA binding"/>
    <property type="evidence" value="ECO:0007669"/>
    <property type="project" value="InterPro"/>
</dbReference>
<sequence length="332" mass="38606">MAVRIYNDKIGGTLIERKYPDFYFMNDGEIRECITNLKPPYGKGFYHEICFENVHIGFGNVSLDNKILLYFEADFDSVEMHFSLKGKSGVLSENFSNKVSFDSYQHNIIYAHQMCGQMEFDGQEMQILEVNLAPDFFKKFLPEDSDLFNTFRNAIERQHSCLINPNHNRISLEMYQVLNDIIHCNRKGIFKRIYLEAKVAELLLLQLEQLFKGKSSPSSLLKKDEEKIYAVRDFIVNNLDQNCSLIDLAHQVGTNEFTLKKGFKELFGTTVFNFWNDSKMEQAKKMLLEGDLNINEISELVGYKNPRHFSTAFKRKYNLIPSKIKNINGIPH</sequence>
<accession>A0A1M6Z7F2</accession>
<keyword evidence="1" id="KW-0805">Transcription regulation</keyword>
<dbReference type="GO" id="GO:0003700">
    <property type="term" value="F:DNA-binding transcription factor activity"/>
    <property type="evidence" value="ECO:0007669"/>
    <property type="project" value="InterPro"/>
</dbReference>
<dbReference type="EMBL" id="FRBM01000003">
    <property type="protein sequence ID" value="SHL26365.1"/>
    <property type="molecule type" value="Genomic_DNA"/>
</dbReference>
<evidence type="ECO:0000313" key="4">
    <source>
        <dbReference type="EMBL" id="SHL26365.1"/>
    </source>
</evidence>
<protein>
    <submittedName>
        <fullName evidence="4">Transcriptional regulator, AraC family</fullName>
    </submittedName>
</protein>
<keyword evidence="2" id="KW-0804">Transcription</keyword>
<evidence type="ECO:0000313" key="5">
    <source>
        <dbReference type="Proteomes" id="UP000184069"/>
    </source>
</evidence>
<proteinExistence type="predicted"/>
<name>A0A1M6Z7F2_9FLAO</name>
<dbReference type="InterPro" id="IPR009057">
    <property type="entry name" value="Homeodomain-like_sf"/>
</dbReference>
<dbReference type="AlphaFoldDB" id="A0A1M6Z7F2"/>
<dbReference type="Pfam" id="PF12833">
    <property type="entry name" value="HTH_18"/>
    <property type="match status" value="1"/>
</dbReference>
<feature type="domain" description="HTH araC/xylS-type" evidence="3">
    <location>
        <begin position="229"/>
        <end position="327"/>
    </location>
</feature>
<evidence type="ECO:0000259" key="3">
    <source>
        <dbReference type="PROSITE" id="PS01124"/>
    </source>
</evidence>
<dbReference type="SMART" id="SM00342">
    <property type="entry name" value="HTH_ARAC"/>
    <property type="match status" value="1"/>
</dbReference>
<dbReference type="PROSITE" id="PS01124">
    <property type="entry name" value="HTH_ARAC_FAMILY_2"/>
    <property type="match status" value="1"/>
</dbReference>
<dbReference type="Gene3D" id="1.10.10.60">
    <property type="entry name" value="Homeodomain-like"/>
    <property type="match status" value="2"/>
</dbReference>
<organism evidence="4 5">
    <name type="scientific">Chryseobacterium contaminans</name>
    <dbReference type="NCBI Taxonomy" id="1423959"/>
    <lineage>
        <taxon>Bacteria</taxon>
        <taxon>Pseudomonadati</taxon>
        <taxon>Bacteroidota</taxon>
        <taxon>Flavobacteriia</taxon>
        <taxon>Flavobacteriales</taxon>
        <taxon>Weeksellaceae</taxon>
        <taxon>Chryseobacterium group</taxon>
        <taxon>Chryseobacterium</taxon>
    </lineage>
</organism>
<dbReference type="PANTHER" id="PTHR47893">
    <property type="entry name" value="REGULATORY PROTEIN PCHR"/>
    <property type="match status" value="1"/>
</dbReference>
<dbReference type="STRING" id="1423959.SAMN05444407_103114"/>
<dbReference type="InterPro" id="IPR018060">
    <property type="entry name" value="HTH_AraC"/>
</dbReference>
<dbReference type="SUPFAM" id="SSF46689">
    <property type="entry name" value="Homeodomain-like"/>
    <property type="match status" value="2"/>
</dbReference>
<dbReference type="RefSeq" id="WP_073300165.1">
    <property type="nucleotide sequence ID" value="NZ_FRBM01000003.1"/>
</dbReference>
<dbReference type="InterPro" id="IPR053142">
    <property type="entry name" value="PchR_regulatory_protein"/>
</dbReference>
<dbReference type="PANTHER" id="PTHR47893:SF1">
    <property type="entry name" value="REGULATORY PROTEIN PCHR"/>
    <property type="match status" value="1"/>
</dbReference>
<gene>
    <name evidence="4" type="ORF">SAMN05444407_103114</name>
</gene>